<keyword evidence="2" id="KW-1185">Reference proteome</keyword>
<accession>A0ACC0D9B2</accession>
<dbReference type="EMBL" id="MU394297">
    <property type="protein sequence ID" value="KAI6089204.1"/>
    <property type="molecule type" value="Genomic_DNA"/>
</dbReference>
<sequence length="864" mass="96971">MAMNGTDPNKISNQEIELEALSHDPLLPRNQDSKQAITVEGLDSFHVYAATRLWNGGNAEHRIRLLHLDPPASEGRVLRGTLKITSLNPNLDWQSTPVFAAVSYVWGTDSKEPHFIACRSVCDTAETETQIPISANCYRMIKSLQPKCGLLPVWIDAICINQNDDEEKARQLPLMGQIYSLATTVVIWLGNGDLASDAAMACFESRTKWLLRAPDSLDDKSFLRRNADKWMRHHVLSLIYDKKWAFPGQGYLLRPILTRLFLDTSRLDRSYYADYLENILQRDWRMRAWTFQEIILARNPMLLCGDQILDWPSFIILLSCIQKRASKHPGDTRPPPSLAAWRSLIGLWAIVDWYNRRYGPEKEIAIWDSVTFNQKLSLMSKSTTGYFRQRSFKGLVDVLRFVLKLVITVLRVILIVVLVVGVALSPLGIAAALFYCANLSSVPKGGQAALVIVGILFVCAWIGMVKTSFWGMFGFPTFGLDTVTGAIGEGIEDVAKGMQLDIGEVMLADAGPPPNAFKQGIAHSLRERQATNPRDKAYALYGILQRAGAKLTAVDYGKPPSEVYRSFFTDLISWDPAMVCLILDAGLCSGADPHASWVPNWANDGWRTWLDPAYVYFQVEHSADGSGEIKVNPERGTLDLNGHWLDDSKPESADFQSNLFLWTQSASTSWSRLRFTGRHCWLLDTSDLTLRGFLEWLLLVELSLLFRGTDVNQQVSLILQALEGSPPHEEKRQIPEGLERCVAHVRTFISGEKEDLDAEKLVEVVCSDMVSTDFALRILESILRKRLRPCITSEGYFGLAPWEMNSEDRIALAARVPVPLVLRRISQGADLETYNLVGPMHLCGAMPVQLWVRDLRSSETISIA</sequence>
<comment type="caution">
    <text evidence="1">The sequence shown here is derived from an EMBL/GenBank/DDBJ whole genome shotgun (WGS) entry which is preliminary data.</text>
</comment>
<name>A0ACC0D9B2_9PEZI</name>
<proteinExistence type="predicted"/>
<reference evidence="1 2" key="1">
    <citation type="journal article" date="2022" name="New Phytol.">
        <title>Ecological generalism drives hyperdiversity of secondary metabolite gene clusters in xylarialean endophytes.</title>
        <authorList>
            <person name="Franco M.E.E."/>
            <person name="Wisecaver J.H."/>
            <person name="Arnold A.E."/>
            <person name="Ju Y.M."/>
            <person name="Slot J.C."/>
            <person name="Ahrendt S."/>
            <person name="Moore L.P."/>
            <person name="Eastman K.E."/>
            <person name="Scott K."/>
            <person name="Konkel Z."/>
            <person name="Mondo S.J."/>
            <person name="Kuo A."/>
            <person name="Hayes R.D."/>
            <person name="Haridas S."/>
            <person name="Andreopoulos B."/>
            <person name="Riley R."/>
            <person name="LaButti K."/>
            <person name="Pangilinan J."/>
            <person name="Lipzen A."/>
            <person name="Amirebrahimi M."/>
            <person name="Yan J."/>
            <person name="Adam C."/>
            <person name="Keymanesh K."/>
            <person name="Ng V."/>
            <person name="Louie K."/>
            <person name="Northen T."/>
            <person name="Drula E."/>
            <person name="Henrissat B."/>
            <person name="Hsieh H.M."/>
            <person name="Youens-Clark K."/>
            <person name="Lutzoni F."/>
            <person name="Miadlikowska J."/>
            <person name="Eastwood D.C."/>
            <person name="Hamelin R.C."/>
            <person name="Grigoriev I.V."/>
            <person name="U'Ren J.M."/>
        </authorList>
    </citation>
    <scope>NUCLEOTIDE SEQUENCE [LARGE SCALE GENOMIC DNA]</scope>
    <source>
        <strain evidence="1 2">ER1909</strain>
    </source>
</reference>
<protein>
    <submittedName>
        <fullName evidence="1">Heterokaryon incompatibility protein-domain-containing protein</fullName>
    </submittedName>
</protein>
<dbReference type="Proteomes" id="UP001497680">
    <property type="component" value="Unassembled WGS sequence"/>
</dbReference>
<evidence type="ECO:0000313" key="1">
    <source>
        <dbReference type="EMBL" id="KAI6089204.1"/>
    </source>
</evidence>
<evidence type="ECO:0000313" key="2">
    <source>
        <dbReference type="Proteomes" id="UP001497680"/>
    </source>
</evidence>
<organism evidence="1 2">
    <name type="scientific">Hypoxylon rubiginosum</name>
    <dbReference type="NCBI Taxonomy" id="110542"/>
    <lineage>
        <taxon>Eukaryota</taxon>
        <taxon>Fungi</taxon>
        <taxon>Dikarya</taxon>
        <taxon>Ascomycota</taxon>
        <taxon>Pezizomycotina</taxon>
        <taxon>Sordariomycetes</taxon>
        <taxon>Xylariomycetidae</taxon>
        <taxon>Xylariales</taxon>
        <taxon>Hypoxylaceae</taxon>
        <taxon>Hypoxylon</taxon>
    </lineage>
</organism>
<gene>
    <name evidence="1" type="ORF">F4821DRAFT_232371</name>
</gene>